<dbReference type="GO" id="GO:0016020">
    <property type="term" value="C:membrane"/>
    <property type="evidence" value="ECO:0007669"/>
    <property type="project" value="UniProtKB-SubCell"/>
</dbReference>
<keyword evidence="3 5" id="KW-1133">Transmembrane helix</keyword>
<keyword evidence="2 5" id="KW-0812">Transmembrane</keyword>
<comment type="subcellular location">
    <subcellularLocation>
        <location evidence="1">Membrane</location>
        <topology evidence="1">Multi-pass membrane protein</topology>
    </subcellularLocation>
</comment>
<comment type="similarity">
    <text evidence="5">Belongs to the BI1 family.</text>
</comment>
<accession>A0A1R2AM22</accession>
<feature type="transmembrane region" description="Helical" evidence="5">
    <location>
        <begin position="94"/>
        <end position="112"/>
    </location>
</feature>
<dbReference type="AlphaFoldDB" id="A0A1R2AM22"/>
<name>A0A1R2AM22_9CILI</name>
<evidence type="ECO:0000313" key="7">
    <source>
        <dbReference type="Proteomes" id="UP000187209"/>
    </source>
</evidence>
<keyword evidence="7" id="KW-1185">Reference proteome</keyword>
<evidence type="ECO:0000256" key="3">
    <source>
        <dbReference type="ARBA" id="ARBA00022989"/>
    </source>
</evidence>
<evidence type="ECO:0000256" key="2">
    <source>
        <dbReference type="ARBA" id="ARBA00022692"/>
    </source>
</evidence>
<feature type="transmembrane region" description="Helical" evidence="5">
    <location>
        <begin position="273"/>
        <end position="295"/>
    </location>
</feature>
<dbReference type="Pfam" id="PF01027">
    <property type="entry name" value="Bax1-I"/>
    <property type="match status" value="1"/>
</dbReference>
<dbReference type="InterPro" id="IPR006214">
    <property type="entry name" value="Bax_inhibitor_1-related"/>
</dbReference>
<dbReference type="Proteomes" id="UP000187209">
    <property type="component" value="Unassembled WGS sequence"/>
</dbReference>
<feature type="transmembrane region" description="Helical" evidence="5">
    <location>
        <begin position="157"/>
        <end position="178"/>
    </location>
</feature>
<evidence type="ECO:0000256" key="1">
    <source>
        <dbReference type="ARBA" id="ARBA00004141"/>
    </source>
</evidence>
<dbReference type="PANTHER" id="PTHR23291">
    <property type="entry name" value="BAX INHIBITOR-RELATED"/>
    <property type="match status" value="1"/>
</dbReference>
<feature type="transmembrane region" description="Helical" evidence="5">
    <location>
        <begin position="184"/>
        <end position="202"/>
    </location>
</feature>
<comment type="caution">
    <text evidence="6">The sequence shown here is derived from an EMBL/GenBank/DDBJ whole genome shotgun (WGS) entry which is preliminary data.</text>
</comment>
<protein>
    <submittedName>
        <fullName evidence="6">Uncharacterized protein</fullName>
    </submittedName>
</protein>
<keyword evidence="4 5" id="KW-0472">Membrane</keyword>
<organism evidence="6 7">
    <name type="scientific">Stentor coeruleus</name>
    <dbReference type="NCBI Taxonomy" id="5963"/>
    <lineage>
        <taxon>Eukaryota</taxon>
        <taxon>Sar</taxon>
        <taxon>Alveolata</taxon>
        <taxon>Ciliophora</taxon>
        <taxon>Postciliodesmatophora</taxon>
        <taxon>Heterotrichea</taxon>
        <taxon>Heterotrichida</taxon>
        <taxon>Stentoridae</taxon>
        <taxon>Stentor</taxon>
    </lineage>
</organism>
<evidence type="ECO:0000256" key="5">
    <source>
        <dbReference type="RuleBase" id="RU004379"/>
    </source>
</evidence>
<feature type="transmembrane region" description="Helical" evidence="5">
    <location>
        <begin position="238"/>
        <end position="261"/>
    </location>
</feature>
<dbReference type="PANTHER" id="PTHR23291:SF47">
    <property type="entry name" value="TRANSMEMBRANE BAX INHIBITOR MOTIF CONTAINING 7"/>
    <property type="match status" value="1"/>
</dbReference>
<proteinExistence type="inferred from homology"/>
<sequence>MNSKDPMQKIELDEENLGHSGSRNIPKECEIFIKEIKSAKIVPINEDLNSTMNRSTYISSKSKKLESIKNKLSSFTSETMVTVLNSRSNFIRNTFLLLGLQSILSIIIISIAQSNESLYETIKYYRFLMIISSTILSIMGILMLVYRRMFRVRVFRWVLFAVFSTTKGYISAYIACIFNTPGPIATFIMFGGTFFALAMYSIHSKEKFDNKSAIFVSFLSCSACFAICFTVYYEFFYIVISIYIIILLFIWFVVYDIQVIAGGRFEEFTYDDYVPVSLIVHIEIIGVLFYIGYLFNSSDE</sequence>
<feature type="transmembrane region" description="Helical" evidence="5">
    <location>
        <begin position="124"/>
        <end position="145"/>
    </location>
</feature>
<feature type="transmembrane region" description="Helical" evidence="5">
    <location>
        <begin position="214"/>
        <end position="232"/>
    </location>
</feature>
<reference evidence="6 7" key="1">
    <citation type="submission" date="2016-11" db="EMBL/GenBank/DDBJ databases">
        <title>The macronuclear genome of Stentor coeruleus: a giant cell with tiny introns.</title>
        <authorList>
            <person name="Slabodnick M."/>
            <person name="Ruby J.G."/>
            <person name="Reiff S.B."/>
            <person name="Swart E.C."/>
            <person name="Gosai S."/>
            <person name="Prabakaran S."/>
            <person name="Witkowska E."/>
            <person name="Larue G.E."/>
            <person name="Fisher S."/>
            <person name="Freeman R.M."/>
            <person name="Gunawardena J."/>
            <person name="Chu W."/>
            <person name="Stover N.A."/>
            <person name="Gregory B.D."/>
            <person name="Nowacki M."/>
            <person name="Derisi J."/>
            <person name="Roy S.W."/>
            <person name="Marshall W.F."/>
            <person name="Sood P."/>
        </authorList>
    </citation>
    <scope>NUCLEOTIDE SEQUENCE [LARGE SCALE GENOMIC DNA]</scope>
    <source>
        <strain evidence="6">WM001</strain>
    </source>
</reference>
<dbReference type="EMBL" id="MPUH01002048">
    <property type="protein sequence ID" value="OMJ65583.1"/>
    <property type="molecule type" value="Genomic_DNA"/>
</dbReference>
<gene>
    <name evidence="6" type="ORF">SteCoe_37958</name>
</gene>
<evidence type="ECO:0000313" key="6">
    <source>
        <dbReference type="EMBL" id="OMJ65583.1"/>
    </source>
</evidence>
<evidence type="ECO:0000256" key="4">
    <source>
        <dbReference type="ARBA" id="ARBA00023136"/>
    </source>
</evidence>
<dbReference type="OrthoDB" id="7933078at2759"/>